<organism evidence="1 2">
    <name type="scientific">Grimontia hollisae CIP 101886</name>
    <dbReference type="NCBI Taxonomy" id="675812"/>
    <lineage>
        <taxon>Bacteria</taxon>
        <taxon>Pseudomonadati</taxon>
        <taxon>Pseudomonadota</taxon>
        <taxon>Gammaproteobacteria</taxon>
        <taxon>Vibrionales</taxon>
        <taxon>Vibrionaceae</taxon>
        <taxon>Grimontia</taxon>
    </lineage>
</organism>
<keyword evidence="2" id="KW-1185">Reference proteome</keyword>
<sequence length="41" mass="4676">MHRPRLTMGQQKVCRSCFFSLLLQPMFAIAKAREVPDLAIA</sequence>
<comment type="caution">
    <text evidence="1">The sequence shown here is derived from an EMBL/GenBank/DDBJ whole genome shotgun (WGS) entry which is preliminary data.</text>
</comment>
<proteinExistence type="predicted"/>
<reference evidence="1 2" key="1">
    <citation type="submission" date="2009-10" db="EMBL/GenBank/DDBJ databases">
        <authorList>
            <consortium name="Los Alamos National Laboratory (LANL)"/>
            <consortium name="National Microbial Pathogen Data Resource (NMPDR)"/>
            <person name="Saunders E.H."/>
            <person name="Munk A.C."/>
            <person name="Tapia R."/>
            <person name="Green L."/>
            <person name="Rogers Y."/>
            <person name="Detter J.C."/>
            <person name="Bruce D."/>
            <person name="Brettin T.S."/>
            <person name="Colwell R.R."/>
            <person name="Huq A."/>
            <person name="Grim C.J."/>
            <person name="Hasan N.A."/>
            <person name="Bartels D."/>
            <person name="Vonstein V."/>
        </authorList>
    </citation>
    <scope>NUCLEOTIDE SEQUENCE [LARGE SCALE GENOMIC DNA]</scope>
    <source>
        <strain evidence="1 2">CIP 101886</strain>
    </source>
</reference>
<dbReference type="Proteomes" id="UP000003604">
    <property type="component" value="Unassembled WGS sequence"/>
</dbReference>
<gene>
    <name evidence="1" type="ORF">VHA_002369</name>
</gene>
<name>D0I932_GRIHO</name>
<dbReference type="EMBL" id="ADAQ01000012">
    <property type="protein sequence ID" value="EEY71947.1"/>
    <property type="molecule type" value="Genomic_DNA"/>
</dbReference>
<dbReference type="AlphaFoldDB" id="D0I932"/>
<evidence type="ECO:0000313" key="2">
    <source>
        <dbReference type="Proteomes" id="UP000003604"/>
    </source>
</evidence>
<evidence type="ECO:0000313" key="1">
    <source>
        <dbReference type="EMBL" id="EEY71947.1"/>
    </source>
</evidence>
<protein>
    <submittedName>
        <fullName evidence="1">Uncharacterized protein</fullName>
    </submittedName>
</protein>
<accession>D0I932</accession>